<accession>A0AC60PZL6</accession>
<reference evidence="1 2" key="1">
    <citation type="journal article" date="2020" name="Cell">
        <title>Large-Scale Comparative Analyses of Tick Genomes Elucidate Their Genetic Diversity and Vector Capacities.</title>
        <authorList>
            <consortium name="Tick Genome and Microbiome Consortium (TIGMIC)"/>
            <person name="Jia N."/>
            <person name="Wang J."/>
            <person name="Shi W."/>
            <person name="Du L."/>
            <person name="Sun Y."/>
            <person name="Zhan W."/>
            <person name="Jiang J.F."/>
            <person name="Wang Q."/>
            <person name="Zhang B."/>
            <person name="Ji P."/>
            <person name="Bell-Sakyi L."/>
            <person name="Cui X.M."/>
            <person name="Yuan T.T."/>
            <person name="Jiang B.G."/>
            <person name="Yang W.F."/>
            <person name="Lam T.T."/>
            <person name="Chang Q.C."/>
            <person name="Ding S.J."/>
            <person name="Wang X.J."/>
            <person name="Zhu J.G."/>
            <person name="Ruan X.D."/>
            <person name="Zhao L."/>
            <person name="Wei J.T."/>
            <person name="Ye R.Z."/>
            <person name="Que T.C."/>
            <person name="Du C.H."/>
            <person name="Zhou Y.H."/>
            <person name="Cheng J.X."/>
            <person name="Dai P.F."/>
            <person name="Guo W.B."/>
            <person name="Han X.H."/>
            <person name="Huang E.J."/>
            <person name="Li L.F."/>
            <person name="Wei W."/>
            <person name="Gao Y.C."/>
            <person name="Liu J.Z."/>
            <person name="Shao H.Z."/>
            <person name="Wang X."/>
            <person name="Wang C.C."/>
            <person name="Yang T.C."/>
            <person name="Huo Q.B."/>
            <person name="Li W."/>
            <person name="Chen H.Y."/>
            <person name="Chen S.E."/>
            <person name="Zhou L.G."/>
            <person name="Ni X.B."/>
            <person name="Tian J.H."/>
            <person name="Sheng Y."/>
            <person name="Liu T."/>
            <person name="Pan Y.S."/>
            <person name="Xia L.Y."/>
            <person name="Li J."/>
            <person name="Zhao F."/>
            <person name="Cao W.C."/>
        </authorList>
    </citation>
    <scope>NUCLEOTIDE SEQUENCE [LARGE SCALE GENOMIC DNA]</scope>
    <source>
        <strain evidence="1">Iper-2018</strain>
    </source>
</reference>
<comment type="caution">
    <text evidence="1">The sequence shown here is derived from an EMBL/GenBank/DDBJ whole genome shotgun (WGS) entry which is preliminary data.</text>
</comment>
<proteinExistence type="predicted"/>
<evidence type="ECO:0000313" key="1">
    <source>
        <dbReference type="EMBL" id="KAG0426234.1"/>
    </source>
</evidence>
<gene>
    <name evidence="1" type="ORF">HPB47_026650</name>
</gene>
<organism evidence="1 2">
    <name type="scientific">Ixodes persulcatus</name>
    <name type="common">Taiga tick</name>
    <dbReference type="NCBI Taxonomy" id="34615"/>
    <lineage>
        <taxon>Eukaryota</taxon>
        <taxon>Metazoa</taxon>
        <taxon>Ecdysozoa</taxon>
        <taxon>Arthropoda</taxon>
        <taxon>Chelicerata</taxon>
        <taxon>Arachnida</taxon>
        <taxon>Acari</taxon>
        <taxon>Parasitiformes</taxon>
        <taxon>Ixodida</taxon>
        <taxon>Ixodoidea</taxon>
        <taxon>Ixodidae</taxon>
        <taxon>Ixodinae</taxon>
        <taxon>Ixodes</taxon>
    </lineage>
</organism>
<protein>
    <submittedName>
        <fullName evidence="1">Uncharacterized protein</fullName>
    </submittedName>
</protein>
<dbReference type="EMBL" id="JABSTQ010009743">
    <property type="protein sequence ID" value="KAG0426234.1"/>
    <property type="molecule type" value="Genomic_DNA"/>
</dbReference>
<sequence length="330" mass="36322">MSTPTKAQCFSLNVPADTPVDAIMDSIQARKGSGRWVTWKSPWSQWEPTLCLCQFLAQYGKVKAINPATFRDHQDFRTDTRVVKMEMSSPVPNFVHIQGHRVMADYRGLRRCKTPRCDRCGVFGHATAGCRAPCQRCGRSHATTECVQRRPGHAPRSESLPPSPSQPPRIPVTTRTRRSARGLHTLPLLSRTTTFRRTPEFPTAKVWAFHRTRPGRPPTHSHTWAGEPAWLGVRGDATLQTPAFTGAPCGNSQASRVLLNAAATPDSQTSDALSNAAATLEFRSTDVDDLSDDSDRLFIRHALSTPEASTTTTPRESSAETPTCHGDALQ</sequence>
<evidence type="ECO:0000313" key="2">
    <source>
        <dbReference type="Proteomes" id="UP000805193"/>
    </source>
</evidence>
<dbReference type="Proteomes" id="UP000805193">
    <property type="component" value="Unassembled WGS sequence"/>
</dbReference>
<name>A0AC60PZL6_IXOPE</name>
<keyword evidence="2" id="KW-1185">Reference proteome</keyword>